<dbReference type="InterPro" id="IPR012258">
    <property type="entry name" value="Acyl-CoA_oxidase"/>
</dbReference>
<dbReference type="GO" id="GO:0071949">
    <property type="term" value="F:FAD binding"/>
    <property type="evidence" value="ECO:0007669"/>
    <property type="project" value="InterPro"/>
</dbReference>
<reference evidence="4 5" key="1">
    <citation type="submission" date="2018-11" db="EMBL/GenBank/DDBJ databases">
        <authorList>
            <consortium name="Pathogen Informatics"/>
        </authorList>
    </citation>
    <scope>NUCLEOTIDE SEQUENCE [LARGE SCALE GENOMIC DNA]</scope>
</reference>
<organism evidence="4 5">
    <name type="scientific">Strongylus vulgaris</name>
    <name type="common">Blood worm</name>
    <dbReference type="NCBI Taxonomy" id="40348"/>
    <lineage>
        <taxon>Eukaryota</taxon>
        <taxon>Metazoa</taxon>
        <taxon>Ecdysozoa</taxon>
        <taxon>Nematoda</taxon>
        <taxon>Chromadorea</taxon>
        <taxon>Rhabditida</taxon>
        <taxon>Rhabditina</taxon>
        <taxon>Rhabditomorpha</taxon>
        <taxon>Strongyloidea</taxon>
        <taxon>Strongylidae</taxon>
        <taxon>Strongylus</taxon>
    </lineage>
</organism>
<feature type="domain" description="Acyl-CoA oxidase C-alpha1" evidence="3">
    <location>
        <begin position="20"/>
        <end position="124"/>
    </location>
</feature>
<dbReference type="GO" id="GO:0005504">
    <property type="term" value="F:fatty acid binding"/>
    <property type="evidence" value="ECO:0007669"/>
    <property type="project" value="TreeGrafter"/>
</dbReference>
<dbReference type="PANTHER" id="PTHR10909">
    <property type="entry name" value="ELECTRON TRANSPORT OXIDOREDUCTASE"/>
    <property type="match status" value="1"/>
</dbReference>
<dbReference type="SUPFAM" id="SSF47203">
    <property type="entry name" value="Acyl-CoA dehydrogenase C-terminal domain-like"/>
    <property type="match status" value="1"/>
</dbReference>
<keyword evidence="2" id="KW-0472">Membrane</keyword>
<evidence type="ECO:0000259" key="3">
    <source>
        <dbReference type="Pfam" id="PF22924"/>
    </source>
</evidence>
<proteinExistence type="predicted"/>
<dbReference type="OrthoDB" id="538336at2759"/>
<protein>
    <recommendedName>
        <fullName evidence="3">Acyl-CoA oxidase C-alpha1 domain-containing protein</fullName>
    </recommendedName>
</protein>
<dbReference type="Gene3D" id="1.20.140.10">
    <property type="entry name" value="Butyryl-CoA Dehydrogenase, subunit A, domain 3"/>
    <property type="match status" value="1"/>
</dbReference>
<evidence type="ECO:0000256" key="2">
    <source>
        <dbReference type="SAM" id="Phobius"/>
    </source>
</evidence>
<evidence type="ECO:0000256" key="1">
    <source>
        <dbReference type="ARBA" id="ARBA00005189"/>
    </source>
</evidence>
<name>A0A3P7K6Q0_STRVU</name>
<gene>
    <name evidence="4" type="ORF">SVUK_LOCUS19035</name>
</gene>
<keyword evidence="5" id="KW-1185">Reference proteome</keyword>
<dbReference type="GO" id="GO:0016402">
    <property type="term" value="F:pristanoyl-CoA oxidase activity"/>
    <property type="evidence" value="ECO:0007669"/>
    <property type="project" value="TreeGrafter"/>
</dbReference>
<accession>A0A3P7K6Q0</accession>
<dbReference type="InterPro" id="IPR036250">
    <property type="entry name" value="AcylCo_DH-like_C"/>
</dbReference>
<keyword evidence="2" id="KW-1133">Transmembrane helix</keyword>
<dbReference type="AlphaFoldDB" id="A0A3P7K6Q0"/>
<evidence type="ECO:0000313" key="4">
    <source>
        <dbReference type="EMBL" id="VDM84037.1"/>
    </source>
</evidence>
<dbReference type="GO" id="GO:0005777">
    <property type="term" value="C:peroxisome"/>
    <property type="evidence" value="ECO:0007669"/>
    <property type="project" value="InterPro"/>
</dbReference>
<dbReference type="Pfam" id="PF22924">
    <property type="entry name" value="ACOX_C_alpha1"/>
    <property type="match status" value="1"/>
</dbReference>
<evidence type="ECO:0000313" key="5">
    <source>
        <dbReference type="Proteomes" id="UP000270094"/>
    </source>
</evidence>
<feature type="non-terminal residue" evidence="4">
    <location>
        <position position="124"/>
    </location>
</feature>
<keyword evidence="2" id="KW-0812">Transmembrane</keyword>
<feature type="transmembrane region" description="Helical" evidence="2">
    <location>
        <begin position="21"/>
        <end position="41"/>
    </location>
</feature>
<dbReference type="GO" id="GO:0055088">
    <property type="term" value="P:lipid homeostasis"/>
    <property type="evidence" value="ECO:0007669"/>
    <property type="project" value="TreeGrafter"/>
</dbReference>
<dbReference type="GO" id="GO:0033540">
    <property type="term" value="P:fatty acid beta-oxidation using acyl-CoA oxidase"/>
    <property type="evidence" value="ECO:0007669"/>
    <property type="project" value="TreeGrafter"/>
</dbReference>
<comment type="pathway">
    <text evidence="1">Lipid metabolism.</text>
</comment>
<dbReference type="EMBL" id="UYYB01127081">
    <property type="protein sequence ID" value="VDM84037.1"/>
    <property type="molecule type" value="Genomic_DNA"/>
</dbReference>
<dbReference type="InterPro" id="IPR055060">
    <property type="entry name" value="ACOX_C_alpha1"/>
</dbReference>
<dbReference type="Proteomes" id="UP000270094">
    <property type="component" value="Unassembled WGS sequence"/>
</dbReference>
<dbReference type="PANTHER" id="PTHR10909:SF390">
    <property type="entry name" value="PEROXISOMAL ACYL-COENZYME A OXIDASE 3"/>
    <property type="match status" value="1"/>
</dbReference>
<sequence>MSPKKECTTRSTSLQAKDSRIGIIGKGVIACGLAATIGIRYSACRKQFGPAKGEEIPVLDYPLQRHRLFPFLAGHFTLRTFQNKFWEHFTGYMMRVMQGEKSTELADFAKEIHALSSSAKPVAT</sequence>